<keyword evidence="1" id="KW-0472">Membrane</keyword>
<keyword evidence="1" id="KW-1133">Transmembrane helix</keyword>
<feature type="transmembrane region" description="Helical" evidence="1">
    <location>
        <begin position="41"/>
        <end position="66"/>
    </location>
</feature>
<evidence type="ECO:0000313" key="3">
    <source>
        <dbReference type="Proteomes" id="UP000292082"/>
    </source>
</evidence>
<name>A0A4Q9PBT5_9APHY</name>
<dbReference type="Proteomes" id="UP000292082">
    <property type="component" value="Unassembled WGS sequence"/>
</dbReference>
<dbReference type="AlphaFoldDB" id="A0A4Q9PBT5"/>
<gene>
    <name evidence="2" type="ORF">BD310DRAFT_940776</name>
</gene>
<evidence type="ECO:0000256" key="1">
    <source>
        <dbReference type="SAM" id="Phobius"/>
    </source>
</evidence>
<accession>A0A4Q9PBT5</accession>
<sequence>METRVPSPQTTAAALTAARFAWQITPLALSAPRRSRSHRAVYLAMILITISLGIVSSAPLALAFPFTLVCRCAWICGPS</sequence>
<evidence type="ECO:0000313" key="2">
    <source>
        <dbReference type="EMBL" id="TBU52224.1"/>
    </source>
</evidence>
<protein>
    <submittedName>
        <fullName evidence="2">Uncharacterized protein</fullName>
    </submittedName>
</protein>
<dbReference type="EMBL" id="ML145261">
    <property type="protein sequence ID" value="TBU52224.1"/>
    <property type="molecule type" value="Genomic_DNA"/>
</dbReference>
<keyword evidence="3" id="KW-1185">Reference proteome</keyword>
<proteinExistence type="predicted"/>
<organism evidence="2 3">
    <name type="scientific">Dichomitus squalens</name>
    <dbReference type="NCBI Taxonomy" id="114155"/>
    <lineage>
        <taxon>Eukaryota</taxon>
        <taxon>Fungi</taxon>
        <taxon>Dikarya</taxon>
        <taxon>Basidiomycota</taxon>
        <taxon>Agaricomycotina</taxon>
        <taxon>Agaricomycetes</taxon>
        <taxon>Polyporales</taxon>
        <taxon>Polyporaceae</taxon>
        <taxon>Dichomitus</taxon>
    </lineage>
</organism>
<reference evidence="2 3" key="1">
    <citation type="submission" date="2019-01" db="EMBL/GenBank/DDBJ databases">
        <title>Draft genome sequences of three monokaryotic isolates of the white-rot basidiomycete fungus Dichomitus squalens.</title>
        <authorList>
            <consortium name="DOE Joint Genome Institute"/>
            <person name="Lopez S.C."/>
            <person name="Andreopoulos B."/>
            <person name="Pangilinan J."/>
            <person name="Lipzen A."/>
            <person name="Riley R."/>
            <person name="Ahrendt S."/>
            <person name="Ng V."/>
            <person name="Barry K."/>
            <person name="Daum C."/>
            <person name="Grigoriev I.V."/>
            <person name="Hilden K.S."/>
            <person name="Makela M.R."/>
            <person name="de Vries R.P."/>
        </authorList>
    </citation>
    <scope>NUCLEOTIDE SEQUENCE [LARGE SCALE GENOMIC DNA]</scope>
    <source>
        <strain evidence="2 3">CBS 464.89</strain>
    </source>
</reference>
<keyword evidence="1" id="KW-0812">Transmembrane</keyword>